<feature type="compositionally biased region" description="Gly residues" evidence="2">
    <location>
        <begin position="113"/>
        <end position="123"/>
    </location>
</feature>
<proteinExistence type="inferred from homology"/>
<feature type="compositionally biased region" description="Low complexity" evidence="2">
    <location>
        <begin position="124"/>
        <end position="137"/>
    </location>
</feature>
<dbReference type="NCBIfam" id="TIGR00621">
    <property type="entry name" value="ssb"/>
    <property type="match status" value="1"/>
</dbReference>
<dbReference type="GO" id="GO:0042645">
    <property type="term" value="C:mitochondrial nucleoid"/>
    <property type="evidence" value="ECO:0007669"/>
    <property type="project" value="TreeGrafter"/>
</dbReference>
<evidence type="ECO:0008006" key="4">
    <source>
        <dbReference type="Google" id="ProtNLM"/>
    </source>
</evidence>
<dbReference type="CDD" id="cd04496">
    <property type="entry name" value="SSB_OBF"/>
    <property type="match status" value="1"/>
</dbReference>
<dbReference type="InterPro" id="IPR000424">
    <property type="entry name" value="Primosome_PriB/ssb"/>
</dbReference>
<dbReference type="Pfam" id="PF00436">
    <property type="entry name" value="SSB"/>
    <property type="match status" value="1"/>
</dbReference>
<dbReference type="Gene3D" id="2.40.50.140">
    <property type="entry name" value="Nucleic acid-binding proteins"/>
    <property type="match status" value="1"/>
</dbReference>
<accession>A0A381QLP9</accession>
<dbReference type="InterPro" id="IPR012340">
    <property type="entry name" value="NA-bd_OB-fold"/>
</dbReference>
<dbReference type="GO" id="GO:0006264">
    <property type="term" value="P:mitochondrial DNA replication"/>
    <property type="evidence" value="ECO:0007669"/>
    <property type="project" value="TreeGrafter"/>
</dbReference>
<protein>
    <recommendedName>
        <fullName evidence="4">Single-stranded DNA-binding protein</fullName>
    </recommendedName>
</protein>
<gene>
    <name evidence="3" type="ORF">METZ01_LOCUS32718</name>
</gene>
<evidence type="ECO:0000256" key="2">
    <source>
        <dbReference type="SAM" id="MobiDB-lite"/>
    </source>
</evidence>
<name>A0A381QLP9_9ZZZZ</name>
<dbReference type="PANTHER" id="PTHR10302">
    <property type="entry name" value="SINGLE-STRANDED DNA-BINDING PROTEIN"/>
    <property type="match status" value="1"/>
</dbReference>
<dbReference type="SUPFAM" id="SSF50249">
    <property type="entry name" value="Nucleic acid-binding proteins"/>
    <property type="match status" value="1"/>
</dbReference>
<sequence>MSRSLNKIMLIGNIGNDPEIRATASGARVAKLSMATNRTWSDRSGEQQEKTEWHRLTFFGRVVDVVEQYVKKGDRLFVEGRIEYSQTQDDQGVTRYWTDIVVNEMVMLGSTGGGNYGGGGGPEGEAAPSSSESGSTEPIDDLPF</sequence>
<dbReference type="InterPro" id="IPR011344">
    <property type="entry name" value="ssDNA-bd"/>
</dbReference>
<reference evidence="3" key="1">
    <citation type="submission" date="2018-05" db="EMBL/GenBank/DDBJ databases">
        <authorList>
            <person name="Lanie J.A."/>
            <person name="Ng W.-L."/>
            <person name="Kazmierczak K.M."/>
            <person name="Andrzejewski T.M."/>
            <person name="Davidsen T.M."/>
            <person name="Wayne K.J."/>
            <person name="Tettelin H."/>
            <person name="Glass J.I."/>
            <person name="Rusch D."/>
            <person name="Podicherti R."/>
            <person name="Tsui H.-C.T."/>
            <person name="Winkler M.E."/>
        </authorList>
    </citation>
    <scope>NUCLEOTIDE SEQUENCE</scope>
</reference>
<evidence type="ECO:0000313" key="3">
    <source>
        <dbReference type="EMBL" id="SUZ79864.1"/>
    </source>
</evidence>
<dbReference type="GO" id="GO:0003697">
    <property type="term" value="F:single-stranded DNA binding"/>
    <property type="evidence" value="ECO:0007669"/>
    <property type="project" value="InterPro"/>
</dbReference>
<keyword evidence="1" id="KW-0238">DNA-binding</keyword>
<dbReference type="AlphaFoldDB" id="A0A381QLP9"/>
<dbReference type="HAMAP" id="MF_00984">
    <property type="entry name" value="SSB"/>
    <property type="match status" value="1"/>
</dbReference>
<feature type="region of interest" description="Disordered" evidence="2">
    <location>
        <begin position="113"/>
        <end position="144"/>
    </location>
</feature>
<organism evidence="3">
    <name type="scientific">marine metagenome</name>
    <dbReference type="NCBI Taxonomy" id="408172"/>
    <lineage>
        <taxon>unclassified sequences</taxon>
        <taxon>metagenomes</taxon>
        <taxon>ecological metagenomes</taxon>
    </lineage>
</organism>
<evidence type="ECO:0000256" key="1">
    <source>
        <dbReference type="ARBA" id="ARBA00023125"/>
    </source>
</evidence>
<dbReference type="PANTHER" id="PTHR10302:SF0">
    <property type="entry name" value="SINGLE-STRANDED DNA-BINDING PROTEIN, MITOCHONDRIAL"/>
    <property type="match status" value="1"/>
</dbReference>
<dbReference type="PROSITE" id="PS50935">
    <property type="entry name" value="SSB"/>
    <property type="match status" value="1"/>
</dbReference>
<dbReference type="EMBL" id="UINC01001405">
    <property type="protein sequence ID" value="SUZ79864.1"/>
    <property type="molecule type" value="Genomic_DNA"/>
</dbReference>